<dbReference type="EMBL" id="CAJOBC010061227">
    <property type="protein sequence ID" value="CAF4210498.1"/>
    <property type="molecule type" value="Genomic_DNA"/>
</dbReference>
<gene>
    <name evidence="1" type="ORF">GPM918_LOCUS30643</name>
    <name evidence="2" type="ORF">SRO942_LOCUS31261</name>
</gene>
<dbReference type="Proteomes" id="UP000681722">
    <property type="component" value="Unassembled WGS sequence"/>
</dbReference>
<dbReference type="Gene3D" id="3.40.395.10">
    <property type="entry name" value="Adenoviral Proteinase, Chain A"/>
    <property type="match status" value="1"/>
</dbReference>
<evidence type="ECO:0000313" key="2">
    <source>
        <dbReference type="EMBL" id="CAF4210498.1"/>
    </source>
</evidence>
<evidence type="ECO:0008006" key="4">
    <source>
        <dbReference type="Google" id="ProtNLM"/>
    </source>
</evidence>
<dbReference type="SUPFAM" id="SSF54001">
    <property type="entry name" value="Cysteine proteinases"/>
    <property type="match status" value="1"/>
</dbReference>
<comment type="caution">
    <text evidence="1">The sequence shown here is derived from an EMBL/GenBank/DDBJ whole genome shotgun (WGS) entry which is preliminary data.</text>
</comment>
<evidence type="ECO:0000313" key="1">
    <source>
        <dbReference type="EMBL" id="CAF1345440.1"/>
    </source>
</evidence>
<dbReference type="OrthoDB" id="7553586at2759"/>
<reference evidence="1" key="1">
    <citation type="submission" date="2021-02" db="EMBL/GenBank/DDBJ databases">
        <authorList>
            <person name="Nowell W R."/>
        </authorList>
    </citation>
    <scope>NUCLEOTIDE SEQUENCE</scope>
</reference>
<dbReference type="InterPro" id="IPR038765">
    <property type="entry name" value="Papain-like_cys_pep_sf"/>
</dbReference>
<dbReference type="Proteomes" id="UP000663829">
    <property type="component" value="Unassembled WGS sequence"/>
</dbReference>
<organism evidence="1 3">
    <name type="scientific">Didymodactylos carnosus</name>
    <dbReference type="NCBI Taxonomy" id="1234261"/>
    <lineage>
        <taxon>Eukaryota</taxon>
        <taxon>Metazoa</taxon>
        <taxon>Spiralia</taxon>
        <taxon>Gnathifera</taxon>
        <taxon>Rotifera</taxon>
        <taxon>Eurotatoria</taxon>
        <taxon>Bdelloidea</taxon>
        <taxon>Philodinida</taxon>
        <taxon>Philodinidae</taxon>
        <taxon>Didymodactylos</taxon>
    </lineage>
</organism>
<accession>A0A815GZJ0</accession>
<dbReference type="AlphaFoldDB" id="A0A815GZJ0"/>
<name>A0A815GZJ0_9BILA</name>
<keyword evidence="3" id="KW-1185">Reference proteome</keyword>
<protein>
    <recommendedName>
        <fullName evidence="4">Ubiquitin-like protease family profile domain-containing protein</fullName>
    </recommendedName>
</protein>
<dbReference type="EMBL" id="CAJNOQ010014625">
    <property type="protein sequence ID" value="CAF1345440.1"/>
    <property type="molecule type" value="Genomic_DNA"/>
</dbReference>
<evidence type="ECO:0000313" key="3">
    <source>
        <dbReference type="Proteomes" id="UP000663829"/>
    </source>
</evidence>
<sequence length="926" mass="109108">MDKKRNIPEESARRALQTAFVAKNNQQIPEQILKTIVNFLTNKTDNIQLRIACANILSKEIEQNCNCFKILRLHIVSLQVVALESRNNKNEDLLNKFVFQILEKFVQEKDLSQRFFVDYSVKLKERAISLEENLTAQDFLKQLSPSDKDIQTEKDSLKKYHLLNTLNNSLVNCQYIDTTIFNQFDSNEWEKEILCSELLTETFKLNSQNNEGINEFELEKFRKNINLLKINQNKNVLKILIDKQNIYQFDLEFINDILLMLSELDESRIIKALNILEKKDDSLFLELQKLWLTKRLEHFNIKFNEKNLKILNSYLIFKCEIINQILSKIKENTKIEELIEFFVILENCGLTQNTCENFLVNEIVHKTSIKNWKLKLNDRLVGIILTNKYPIYNNYLKNTNNYKLAISKNVVFTKNAYNQANTTYSYNANDIVQISSEWMKNFINSFRITQAIDQQVDTSLHDILTNILNDCKKDQTSTIIPLNIADNHWITLVIIHHENKNIVLYKDSLGKDNFVEKRKEVQKILAEKFENIIFKFHKSCDQLDCYNSGVFVLANMKIIVEQLRNNEKYFIKNFEMNNFIIEKEVMELRQETFPKMYALNVYQLYKRKKVVSHHSVELKLLQKLLEKNNDIVNHSIVIGKENKLEKNGLRLSIELPEDENLVKENYQYLYVIEASKGLRTKIIAVLDIKEIYSVEENVVKILDQKLTALSKIQQKKLDQSELTIKTSDSELERLLDELSVDSNDFSKDILRKHLNLIQEKKKDDSSSININVCELLNNLHKKLTTILTCDWSIESIRELILYPIYEYNLKKYDCNIKGNNLFDILRLCSSKNWTKEIHDLAIFQIYKGSYDKNLEQLITEIFELNKQQKISILQNQELITEYGNVENCYNNKSTICPEFDIIKKWTASEMNEWAKKVKPIENVSQY</sequence>
<proteinExistence type="predicted"/>